<evidence type="ECO:0000256" key="10">
    <source>
        <dbReference type="SAM" id="MobiDB-lite"/>
    </source>
</evidence>
<dbReference type="PROSITE" id="PS00028">
    <property type="entry name" value="ZINC_FINGER_C2H2_1"/>
    <property type="match status" value="4"/>
</dbReference>
<dbReference type="SMART" id="SM00355">
    <property type="entry name" value="ZnF_C2H2"/>
    <property type="match status" value="4"/>
</dbReference>
<dbReference type="FunFam" id="3.30.160.60:FF:000072">
    <property type="entry name" value="zinc finger protein 143 isoform X1"/>
    <property type="match status" value="2"/>
</dbReference>
<comment type="caution">
    <text evidence="12">The sequence shown here is derived from an EMBL/GenBank/DDBJ whole genome shotgun (WGS) entry which is preliminary data.</text>
</comment>
<keyword evidence="8" id="KW-0539">Nucleus</keyword>
<keyword evidence="5" id="KW-0862">Zinc</keyword>
<name>A0A9W9UVW8_9EURO</name>
<evidence type="ECO:0000256" key="8">
    <source>
        <dbReference type="ARBA" id="ARBA00023242"/>
    </source>
</evidence>
<evidence type="ECO:0000259" key="11">
    <source>
        <dbReference type="PROSITE" id="PS50157"/>
    </source>
</evidence>
<dbReference type="GO" id="GO:0000978">
    <property type="term" value="F:RNA polymerase II cis-regulatory region sequence-specific DNA binding"/>
    <property type="evidence" value="ECO:0007669"/>
    <property type="project" value="TreeGrafter"/>
</dbReference>
<dbReference type="InterPro" id="IPR013087">
    <property type="entry name" value="Znf_C2H2_type"/>
</dbReference>
<evidence type="ECO:0000256" key="6">
    <source>
        <dbReference type="ARBA" id="ARBA00023015"/>
    </source>
</evidence>
<evidence type="ECO:0000313" key="13">
    <source>
        <dbReference type="Proteomes" id="UP001147782"/>
    </source>
</evidence>
<protein>
    <recommendedName>
        <fullName evidence="11">C2H2-type domain-containing protein</fullName>
    </recommendedName>
</protein>
<organism evidence="12 13">
    <name type="scientific">Penicillium cataractarum</name>
    <dbReference type="NCBI Taxonomy" id="2100454"/>
    <lineage>
        <taxon>Eukaryota</taxon>
        <taxon>Fungi</taxon>
        <taxon>Dikarya</taxon>
        <taxon>Ascomycota</taxon>
        <taxon>Pezizomycotina</taxon>
        <taxon>Eurotiomycetes</taxon>
        <taxon>Eurotiomycetidae</taxon>
        <taxon>Eurotiales</taxon>
        <taxon>Aspergillaceae</taxon>
        <taxon>Penicillium</taxon>
    </lineage>
</organism>
<dbReference type="PROSITE" id="PS50157">
    <property type="entry name" value="ZINC_FINGER_C2H2_2"/>
    <property type="match status" value="4"/>
</dbReference>
<evidence type="ECO:0000256" key="4">
    <source>
        <dbReference type="ARBA" id="ARBA00022771"/>
    </source>
</evidence>
<dbReference type="FunFam" id="3.30.160.60:FF:001289">
    <property type="entry name" value="Zinc finger protein 574"/>
    <property type="match status" value="1"/>
</dbReference>
<dbReference type="GO" id="GO:0005634">
    <property type="term" value="C:nucleus"/>
    <property type="evidence" value="ECO:0007669"/>
    <property type="project" value="UniProtKB-SubCell"/>
</dbReference>
<evidence type="ECO:0000256" key="2">
    <source>
        <dbReference type="ARBA" id="ARBA00022723"/>
    </source>
</evidence>
<feature type="domain" description="C2H2-type" evidence="11">
    <location>
        <begin position="240"/>
        <end position="269"/>
    </location>
</feature>
<dbReference type="SUPFAM" id="SSF57667">
    <property type="entry name" value="beta-beta-alpha zinc fingers"/>
    <property type="match status" value="2"/>
</dbReference>
<dbReference type="InterPro" id="IPR036236">
    <property type="entry name" value="Znf_C2H2_sf"/>
</dbReference>
<dbReference type="Gene3D" id="3.30.160.60">
    <property type="entry name" value="Classic Zinc Finger"/>
    <property type="match status" value="4"/>
</dbReference>
<feature type="region of interest" description="Disordered" evidence="10">
    <location>
        <begin position="143"/>
        <end position="169"/>
    </location>
</feature>
<keyword evidence="13" id="KW-1185">Reference proteome</keyword>
<evidence type="ECO:0000313" key="12">
    <source>
        <dbReference type="EMBL" id="KAJ5358539.1"/>
    </source>
</evidence>
<proteinExistence type="predicted"/>
<feature type="compositionally biased region" description="Low complexity" evidence="10">
    <location>
        <begin position="449"/>
        <end position="462"/>
    </location>
</feature>
<keyword evidence="6" id="KW-0805">Transcription regulation</keyword>
<reference evidence="12" key="2">
    <citation type="journal article" date="2023" name="IMA Fungus">
        <title>Comparative genomic study of the Penicillium genus elucidates a diverse pangenome and 15 lateral gene transfer events.</title>
        <authorList>
            <person name="Petersen C."/>
            <person name="Sorensen T."/>
            <person name="Nielsen M.R."/>
            <person name="Sondergaard T.E."/>
            <person name="Sorensen J.L."/>
            <person name="Fitzpatrick D.A."/>
            <person name="Frisvad J.C."/>
            <person name="Nielsen K.L."/>
        </authorList>
    </citation>
    <scope>NUCLEOTIDE SEQUENCE</scope>
    <source>
        <strain evidence="12">IBT 29864</strain>
    </source>
</reference>
<keyword evidence="3" id="KW-0677">Repeat</keyword>
<feature type="compositionally biased region" description="Polar residues" evidence="10">
    <location>
        <begin position="71"/>
        <end position="88"/>
    </location>
</feature>
<accession>A0A9W9UVW8</accession>
<reference evidence="12" key="1">
    <citation type="submission" date="2022-11" db="EMBL/GenBank/DDBJ databases">
        <authorList>
            <person name="Petersen C."/>
        </authorList>
    </citation>
    <scope>NUCLEOTIDE SEQUENCE</scope>
    <source>
        <strain evidence="12">IBT 29864</strain>
    </source>
</reference>
<feature type="compositionally biased region" description="Basic residues" evidence="10">
    <location>
        <begin position="411"/>
        <end position="423"/>
    </location>
</feature>
<comment type="subcellular location">
    <subcellularLocation>
        <location evidence="1">Nucleus</location>
    </subcellularLocation>
</comment>
<dbReference type="GO" id="GO:0008270">
    <property type="term" value="F:zinc ion binding"/>
    <property type="evidence" value="ECO:0007669"/>
    <property type="project" value="UniProtKB-KW"/>
</dbReference>
<feature type="domain" description="C2H2-type" evidence="11">
    <location>
        <begin position="270"/>
        <end position="299"/>
    </location>
</feature>
<dbReference type="OrthoDB" id="427030at2759"/>
<feature type="compositionally biased region" description="Low complexity" evidence="10">
    <location>
        <begin position="100"/>
        <end position="110"/>
    </location>
</feature>
<dbReference type="EMBL" id="JAPZBS010000009">
    <property type="protein sequence ID" value="KAJ5358539.1"/>
    <property type="molecule type" value="Genomic_DNA"/>
</dbReference>
<dbReference type="RefSeq" id="XP_056549825.1">
    <property type="nucleotide sequence ID" value="XM_056703865.1"/>
</dbReference>
<evidence type="ECO:0000256" key="7">
    <source>
        <dbReference type="ARBA" id="ARBA00023163"/>
    </source>
</evidence>
<feature type="region of interest" description="Disordered" evidence="10">
    <location>
        <begin position="392"/>
        <end position="476"/>
    </location>
</feature>
<feature type="compositionally biased region" description="Polar residues" evidence="10">
    <location>
        <begin position="143"/>
        <end position="160"/>
    </location>
</feature>
<evidence type="ECO:0000256" key="3">
    <source>
        <dbReference type="ARBA" id="ARBA00022737"/>
    </source>
</evidence>
<feature type="domain" description="C2H2-type" evidence="11">
    <location>
        <begin position="300"/>
        <end position="327"/>
    </location>
</feature>
<dbReference type="Pfam" id="PF00096">
    <property type="entry name" value="zf-C2H2"/>
    <property type="match status" value="4"/>
</dbReference>
<evidence type="ECO:0000256" key="1">
    <source>
        <dbReference type="ARBA" id="ARBA00004123"/>
    </source>
</evidence>
<gene>
    <name evidence="12" type="ORF">N7496_010952</name>
</gene>
<dbReference type="GO" id="GO:0000981">
    <property type="term" value="F:DNA-binding transcription factor activity, RNA polymerase II-specific"/>
    <property type="evidence" value="ECO:0007669"/>
    <property type="project" value="UniProtKB-ARBA"/>
</dbReference>
<dbReference type="GeneID" id="81443044"/>
<dbReference type="AlphaFoldDB" id="A0A9W9UVW8"/>
<dbReference type="PANTHER" id="PTHR23235:SF120">
    <property type="entry name" value="KRUPPEL-LIKE FACTOR 15"/>
    <property type="match status" value="1"/>
</dbReference>
<dbReference type="PANTHER" id="PTHR23235">
    <property type="entry name" value="KRUEPPEL-LIKE TRANSCRIPTION FACTOR"/>
    <property type="match status" value="1"/>
</dbReference>
<feature type="domain" description="C2H2-type" evidence="11">
    <location>
        <begin position="328"/>
        <end position="354"/>
    </location>
</feature>
<keyword evidence="7" id="KW-0804">Transcription</keyword>
<keyword evidence="4 9" id="KW-0863">Zinc-finger</keyword>
<evidence type="ECO:0000256" key="9">
    <source>
        <dbReference type="PROSITE-ProRule" id="PRU00042"/>
    </source>
</evidence>
<sequence length="476" mass="52891">METAEPVAYEFPGHGVGSFPHRRAMDSPLYSYYSHPTSTPYTLPYQPTPTTAAYSFSSGVLSQPSHPYQYFMANQPSLGSPVRLSSDNHQPQHHHHQAHHQQQQHQSQQHHSQHQQHQHQPPPLQSLPEIRPAKNAINPVTTRINDYSPASTQVPSTGTDPSKKSGAEAEFSTEVDVLMKAIQAKPGSSTSPVPMQQSLPPLQQLAPPGYPSYAGYPMSPPRSLLTNEGQLSRSGKKRKYTCMLPNCGKSFAQKTHLDIHNRAHSGEKPFICKEPSCGQRFSQLGNLKTHQRRHTGEKPFKCDICHKRFAQRGNVRAHQITHLQAKPFTCLLDSCGKKFTQLGNLKSHQNKFHSTTLRNLTLRFAQMGDAGPMNPADRELWEYFAELYKNSNKGIKGRGKDRRISTTSAHNHGHSHGHGHGHTRGVAGRMSSMESEEDRRGYEDGMGMYASASASPNGGSSSEGEEGGYYIERRGL</sequence>
<evidence type="ECO:0000256" key="5">
    <source>
        <dbReference type="ARBA" id="ARBA00022833"/>
    </source>
</evidence>
<feature type="region of interest" description="Disordered" evidence="10">
    <location>
        <begin position="71"/>
        <end position="129"/>
    </location>
</feature>
<keyword evidence="2" id="KW-0479">Metal-binding</keyword>
<dbReference type="Proteomes" id="UP001147782">
    <property type="component" value="Unassembled WGS sequence"/>
</dbReference>